<comment type="caution">
    <text evidence="1">The sequence shown here is derived from an EMBL/GenBank/DDBJ whole genome shotgun (WGS) entry which is preliminary data.</text>
</comment>
<keyword evidence="2" id="KW-1185">Reference proteome</keyword>
<sequence length="78" mass="7925">MALSLGGSGTYGVSSPVAQALPSDWRSWTSGCFGGRLSIACAGPTAVASNAAAQPATTIRLRLPVLLDLINWPSPVNV</sequence>
<dbReference type="EMBL" id="BMTF01000003">
    <property type="protein sequence ID" value="GGV77174.1"/>
    <property type="molecule type" value="Genomic_DNA"/>
</dbReference>
<proteinExistence type="predicted"/>
<gene>
    <name evidence="1" type="ORF">GCM10015535_09870</name>
</gene>
<accession>A0ABQ2VSF8</accession>
<organism evidence="1 2">
    <name type="scientific">Streptomyces gelaticus</name>
    <dbReference type="NCBI Taxonomy" id="285446"/>
    <lineage>
        <taxon>Bacteria</taxon>
        <taxon>Bacillati</taxon>
        <taxon>Actinomycetota</taxon>
        <taxon>Actinomycetes</taxon>
        <taxon>Kitasatosporales</taxon>
        <taxon>Streptomycetaceae</taxon>
        <taxon>Streptomyces</taxon>
    </lineage>
</organism>
<evidence type="ECO:0000313" key="2">
    <source>
        <dbReference type="Proteomes" id="UP000660675"/>
    </source>
</evidence>
<evidence type="ECO:0000313" key="1">
    <source>
        <dbReference type="EMBL" id="GGV77174.1"/>
    </source>
</evidence>
<dbReference type="Proteomes" id="UP000660675">
    <property type="component" value="Unassembled WGS sequence"/>
</dbReference>
<protein>
    <submittedName>
        <fullName evidence="1">Uncharacterized protein</fullName>
    </submittedName>
</protein>
<name>A0ABQ2VSF8_9ACTN</name>
<reference evidence="2" key="1">
    <citation type="journal article" date="2019" name="Int. J. Syst. Evol. Microbiol.">
        <title>The Global Catalogue of Microorganisms (GCM) 10K type strain sequencing project: providing services to taxonomists for standard genome sequencing and annotation.</title>
        <authorList>
            <consortium name="The Broad Institute Genomics Platform"/>
            <consortium name="The Broad Institute Genome Sequencing Center for Infectious Disease"/>
            <person name="Wu L."/>
            <person name="Ma J."/>
        </authorList>
    </citation>
    <scope>NUCLEOTIDE SEQUENCE [LARGE SCALE GENOMIC DNA]</scope>
    <source>
        <strain evidence="2">JCM 4376</strain>
    </source>
</reference>